<feature type="compositionally biased region" description="Acidic residues" evidence="1">
    <location>
        <begin position="60"/>
        <end position="71"/>
    </location>
</feature>
<keyword evidence="3" id="KW-1185">Reference proteome</keyword>
<protein>
    <submittedName>
        <fullName evidence="2">Uncharacterized protein</fullName>
    </submittedName>
</protein>
<dbReference type="AlphaFoldDB" id="A0AAV0FYP4"/>
<dbReference type="Proteomes" id="UP001152523">
    <property type="component" value="Unassembled WGS sequence"/>
</dbReference>
<proteinExistence type="predicted"/>
<organism evidence="2 3">
    <name type="scientific">Cuscuta epithymum</name>
    <dbReference type="NCBI Taxonomy" id="186058"/>
    <lineage>
        <taxon>Eukaryota</taxon>
        <taxon>Viridiplantae</taxon>
        <taxon>Streptophyta</taxon>
        <taxon>Embryophyta</taxon>
        <taxon>Tracheophyta</taxon>
        <taxon>Spermatophyta</taxon>
        <taxon>Magnoliopsida</taxon>
        <taxon>eudicotyledons</taxon>
        <taxon>Gunneridae</taxon>
        <taxon>Pentapetalae</taxon>
        <taxon>asterids</taxon>
        <taxon>lamiids</taxon>
        <taxon>Solanales</taxon>
        <taxon>Convolvulaceae</taxon>
        <taxon>Cuscuteae</taxon>
        <taxon>Cuscuta</taxon>
        <taxon>Cuscuta subgen. Cuscuta</taxon>
    </lineage>
</organism>
<dbReference type="EMBL" id="CAMAPF010001023">
    <property type="protein sequence ID" value="CAH9140591.1"/>
    <property type="molecule type" value="Genomic_DNA"/>
</dbReference>
<comment type="caution">
    <text evidence="2">The sequence shown here is derived from an EMBL/GenBank/DDBJ whole genome shotgun (WGS) entry which is preliminary data.</text>
</comment>
<sequence length="128" mass="13712">MSSSCKWSQFALTSINFRASTISCIDRRKSKNGSGDIVDTATLPPTSASGSVGEEKEVEALEDDVEEESTMEFDLPGDEKKKRRDAWTAARSGAASSDKKSGSPSSSVVEEERAGKEFGLGEHSMVKS</sequence>
<feature type="region of interest" description="Disordered" evidence="1">
    <location>
        <begin position="28"/>
        <end position="128"/>
    </location>
</feature>
<feature type="compositionally biased region" description="Low complexity" evidence="1">
    <location>
        <begin position="89"/>
        <end position="108"/>
    </location>
</feature>
<accession>A0AAV0FYP4</accession>
<evidence type="ECO:0000313" key="2">
    <source>
        <dbReference type="EMBL" id="CAH9140591.1"/>
    </source>
</evidence>
<name>A0AAV0FYP4_9ASTE</name>
<feature type="compositionally biased region" description="Basic and acidic residues" evidence="1">
    <location>
        <begin position="110"/>
        <end position="120"/>
    </location>
</feature>
<gene>
    <name evidence="2" type="ORF">CEPIT_LOCUS38476</name>
</gene>
<evidence type="ECO:0000256" key="1">
    <source>
        <dbReference type="SAM" id="MobiDB-lite"/>
    </source>
</evidence>
<evidence type="ECO:0000313" key="3">
    <source>
        <dbReference type="Proteomes" id="UP001152523"/>
    </source>
</evidence>
<reference evidence="2" key="1">
    <citation type="submission" date="2022-07" db="EMBL/GenBank/DDBJ databases">
        <authorList>
            <person name="Macas J."/>
            <person name="Novak P."/>
            <person name="Neumann P."/>
        </authorList>
    </citation>
    <scope>NUCLEOTIDE SEQUENCE</scope>
</reference>